<keyword evidence="1" id="KW-0813">Transport</keyword>
<accession>A0A1J5TA14</accession>
<keyword evidence="3" id="KW-0479">Metal-binding</keyword>
<evidence type="ECO:0000259" key="6">
    <source>
        <dbReference type="PROSITE" id="PS51007"/>
    </source>
</evidence>
<dbReference type="GO" id="GO:0005506">
    <property type="term" value="F:iron ion binding"/>
    <property type="evidence" value="ECO:0007669"/>
    <property type="project" value="InterPro"/>
</dbReference>
<evidence type="ECO:0000256" key="3">
    <source>
        <dbReference type="ARBA" id="ARBA00022723"/>
    </source>
</evidence>
<keyword evidence="2" id="KW-0349">Heme</keyword>
<proteinExistence type="predicted"/>
<dbReference type="EMBL" id="MLJW01000022">
    <property type="protein sequence ID" value="OIR10636.1"/>
    <property type="molecule type" value="Genomic_DNA"/>
</dbReference>
<sequence length="141" mass="15100">MDKFVTFVFLTNQGEFMKSMIVSMTVAAGLMVAGSAMAEDMPPLAKKNGCTACHAIDHKVVGPAWMDVSKKYKGVKTYKYSNNGSAAPDAKEFPLVEGLMMKVSKGGHGNWGTAAMVPNDPAGKKQPEIKELVEFVLGLAK</sequence>
<dbReference type="InterPro" id="IPR009056">
    <property type="entry name" value="Cyt_c-like_dom"/>
</dbReference>
<evidence type="ECO:0000256" key="5">
    <source>
        <dbReference type="ARBA" id="ARBA00023004"/>
    </source>
</evidence>
<evidence type="ECO:0000256" key="2">
    <source>
        <dbReference type="ARBA" id="ARBA00022617"/>
    </source>
</evidence>
<keyword evidence="4" id="KW-0249">Electron transport</keyword>
<name>A0A1J5TA14_9ZZZZ</name>
<dbReference type="InterPro" id="IPR002324">
    <property type="entry name" value="Cyt_c_ID"/>
</dbReference>
<organism evidence="7">
    <name type="scientific">mine drainage metagenome</name>
    <dbReference type="NCBI Taxonomy" id="410659"/>
    <lineage>
        <taxon>unclassified sequences</taxon>
        <taxon>metagenomes</taxon>
        <taxon>ecological metagenomes</taxon>
    </lineage>
</organism>
<dbReference type="SUPFAM" id="SSF46626">
    <property type="entry name" value="Cytochrome c"/>
    <property type="match status" value="1"/>
</dbReference>
<evidence type="ECO:0000256" key="1">
    <source>
        <dbReference type="ARBA" id="ARBA00022448"/>
    </source>
</evidence>
<keyword evidence="5" id="KW-0408">Iron</keyword>
<dbReference type="GO" id="GO:0009055">
    <property type="term" value="F:electron transfer activity"/>
    <property type="evidence" value="ECO:0007669"/>
    <property type="project" value="InterPro"/>
</dbReference>
<evidence type="ECO:0000313" key="7">
    <source>
        <dbReference type="EMBL" id="OIR10636.1"/>
    </source>
</evidence>
<gene>
    <name evidence="7" type="ORF">GALL_74060</name>
</gene>
<dbReference type="GO" id="GO:0020037">
    <property type="term" value="F:heme binding"/>
    <property type="evidence" value="ECO:0007669"/>
    <property type="project" value="InterPro"/>
</dbReference>
<reference evidence="7" key="1">
    <citation type="submission" date="2016-10" db="EMBL/GenBank/DDBJ databases">
        <title>Sequence of Gallionella enrichment culture.</title>
        <authorList>
            <person name="Poehlein A."/>
            <person name="Muehling M."/>
            <person name="Daniel R."/>
        </authorList>
    </citation>
    <scope>NUCLEOTIDE SEQUENCE</scope>
</reference>
<evidence type="ECO:0000256" key="4">
    <source>
        <dbReference type="ARBA" id="ARBA00022982"/>
    </source>
</evidence>
<dbReference type="InterPro" id="IPR036909">
    <property type="entry name" value="Cyt_c-like_dom_sf"/>
</dbReference>
<protein>
    <submittedName>
        <fullName evidence="7">Cytochrome c-551</fullName>
    </submittedName>
</protein>
<dbReference type="AlphaFoldDB" id="A0A1J5TA14"/>
<dbReference type="PRINTS" id="PR00606">
    <property type="entry name" value="CYTCHROMECID"/>
</dbReference>
<feature type="domain" description="Cytochrome c" evidence="6">
    <location>
        <begin position="29"/>
        <end position="140"/>
    </location>
</feature>
<dbReference type="Gene3D" id="1.10.760.10">
    <property type="entry name" value="Cytochrome c-like domain"/>
    <property type="match status" value="1"/>
</dbReference>
<dbReference type="PROSITE" id="PS51007">
    <property type="entry name" value="CYTC"/>
    <property type="match status" value="1"/>
</dbReference>
<comment type="caution">
    <text evidence="7">The sequence shown here is derived from an EMBL/GenBank/DDBJ whole genome shotgun (WGS) entry which is preliminary data.</text>
</comment>